<proteinExistence type="inferred from homology"/>
<evidence type="ECO:0000313" key="8">
    <source>
        <dbReference type="EMBL" id="APR52960.1"/>
    </source>
</evidence>
<reference evidence="10" key="2">
    <citation type="submission" date="2016-12" db="EMBL/GenBank/DDBJ databases">
        <title>Whole genome sequencing of Sphingomonas sp. ABOJV.</title>
        <authorList>
            <person name="Conlan S."/>
            <person name="Thomas P.J."/>
            <person name="Mullikin J."/>
            <person name="Palmore T.N."/>
            <person name="Frank K.M."/>
            <person name="Segre J.A."/>
        </authorList>
    </citation>
    <scope>NUCLEOTIDE SEQUENCE [LARGE SCALE GENOMIC DNA]</scope>
    <source>
        <strain evidence="10">ABOJV</strain>
    </source>
</reference>
<dbReference type="GO" id="GO:0003677">
    <property type="term" value="F:DNA binding"/>
    <property type="evidence" value="ECO:0007669"/>
    <property type="project" value="InterPro"/>
</dbReference>
<dbReference type="OrthoDB" id="9816043at2"/>
<dbReference type="STRING" id="93064.BRX40_11435"/>
<dbReference type="RefSeq" id="WP_075151656.1">
    <property type="nucleotide sequence ID" value="NZ_CP018820.1"/>
</dbReference>
<evidence type="ECO:0000313" key="10">
    <source>
        <dbReference type="Proteomes" id="UP000185161"/>
    </source>
</evidence>
<reference evidence="8" key="1">
    <citation type="submission" date="2016-12" db="EMBL/GenBank/DDBJ databases">
        <title>Whole genome sequencing of Sphingomonas koreensis.</title>
        <authorList>
            <person name="Conlan S."/>
            <person name="Thomas P.J."/>
            <person name="Mullikin J."/>
            <person name="Palmore T.N."/>
            <person name="Frank K.M."/>
            <person name="Segre J.A."/>
        </authorList>
    </citation>
    <scope>NUCLEOTIDE SEQUENCE</scope>
    <source>
        <strain evidence="8">ABOJV</strain>
    </source>
</reference>
<protein>
    <recommendedName>
        <fullName evidence="2">site-specific DNA-methyltransferase (adenine-specific)</fullName>
        <ecNumber evidence="2">2.1.1.72</ecNumber>
    </recommendedName>
</protein>
<keyword evidence="3 8" id="KW-0489">Methyltransferase</keyword>
<dbReference type="GO" id="GO:0009007">
    <property type="term" value="F:site-specific DNA-methyltransferase (adenine-specific) activity"/>
    <property type="evidence" value="ECO:0007669"/>
    <property type="project" value="UniProtKB-EC"/>
</dbReference>
<dbReference type="GO" id="GO:0008170">
    <property type="term" value="F:N-methyltransferase activity"/>
    <property type="evidence" value="ECO:0007669"/>
    <property type="project" value="InterPro"/>
</dbReference>
<evidence type="ECO:0000256" key="1">
    <source>
        <dbReference type="ARBA" id="ARBA00006594"/>
    </source>
</evidence>
<dbReference type="Proteomes" id="UP000286681">
    <property type="component" value="Unassembled WGS sequence"/>
</dbReference>
<dbReference type="EC" id="2.1.1.72" evidence="2"/>
<comment type="similarity">
    <text evidence="1">Belongs to the N(4)/N(6)-methyltransferase family.</text>
</comment>
<evidence type="ECO:0000313" key="9">
    <source>
        <dbReference type="EMBL" id="RSV04216.1"/>
    </source>
</evidence>
<sequence length="557" mass="62399">MSQLYYGDNLEVLREHVADESVDLIYLDPPFNSNANYNILFKSPKGAVADSQIEAFEDTWHYGPEAAQAFHEVMTSGNTDVANLLRSMQEFLGQNDMMAYLAMMAARLIHLHRVLKPTGSLYLHCDPTASHYLKLLLDGVFGADQFRSEIIWKRTSAHNSAKRWGPIHDVILFYTKSNAYIWNRTFTAYDASYVQRYYRHEDAAGQRYRLSDLTASGTRNGESGQPWNGFDPTAHGRHWAIPGIIKEMFPDAPPETKTLGWLDLLAKHGLVAMTGEGTGWPHFKRYLDKMEGQSPQDIIDDIPPLSQRHAERLGYPTQKPLMLLERIIAASSNEGDVVLDPFCGCGTAVHAAQKLNRRWIGIDLTYLAIGLIERRLREAFPGIAFETVGEPKGLMDAQHLAASEPYQFQYWITQKIGGQPYQGGRKGADRGIDGYIYYTRNEVAHGKSSTSAAIVSVKAGRNIGVAMVRDLKGVIDREKANIGIFVCVANPSREMEREAAAAGIWTDPVTGMPYPRLQLFTLAELFQGRQPQVPLLDRQTGYRRARAEDSGKQGMLL</sequence>
<gene>
    <name evidence="8" type="ORF">BRX40_11435</name>
    <name evidence="9" type="ORF">CA257_09125</name>
</gene>
<feature type="domain" description="NACHT-associated inactive Restriction Endonuclease 1 sensor" evidence="7">
    <location>
        <begin position="422"/>
        <end position="526"/>
    </location>
</feature>
<evidence type="ECO:0000256" key="4">
    <source>
        <dbReference type="ARBA" id="ARBA00022679"/>
    </source>
</evidence>
<dbReference type="EMBL" id="CP018820">
    <property type="protein sequence ID" value="APR52960.1"/>
    <property type="molecule type" value="Genomic_DNA"/>
</dbReference>
<dbReference type="InterPro" id="IPR001091">
    <property type="entry name" value="RM_Methyltransferase"/>
</dbReference>
<accession>A0A1L6JBS4</accession>
<dbReference type="Pfam" id="PF01555">
    <property type="entry name" value="N6_N4_Mtase"/>
    <property type="match status" value="1"/>
</dbReference>
<dbReference type="InterPro" id="IPR029063">
    <property type="entry name" value="SAM-dependent_MTases_sf"/>
</dbReference>
<organism evidence="8 10">
    <name type="scientific">Sphingomonas koreensis</name>
    <dbReference type="NCBI Taxonomy" id="93064"/>
    <lineage>
        <taxon>Bacteria</taxon>
        <taxon>Pseudomonadati</taxon>
        <taxon>Pseudomonadota</taxon>
        <taxon>Alphaproteobacteria</taxon>
        <taxon>Sphingomonadales</taxon>
        <taxon>Sphingomonadaceae</taxon>
        <taxon>Sphingomonas</taxon>
    </lineage>
</organism>
<dbReference type="InterPro" id="IPR002052">
    <property type="entry name" value="DNA_methylase_N6_adenine_CS"/>
</dbReference>
<evidence type="ECO:0000313" key="11">
    <source>
        <dbReference type="Proteomes" id="UP000286681"/>
    </source>
</evidence>
<dbReference type="SUPFAM" id="SSF53335">
    <property type="entry name" value="S-adenosyl-L-methionine-dependent methyltransferases"/>
    <property type="match status" value="1"/>
</dbReference>
<reference evidence="9 11" key="3">
    <citation type="submission" date="2018-07" db="EMBL/GenBank/DDBJ databases">
        <title>Genomic and Epidemiologic Investigation of an Indolent Hospital Outbreak.</title>
        <authorList>
            <person name="Johnson R.C."/>
            <person name="Deming C."/>
            <person name="Conlan S."/>
            <person name="Zellmer C.J."/>
            <person name="Michelin A.V."/>
            <person name="Lee-Lin S."/>
            <person name="Thomas P.J."/>
            <person name="Park M."/>
            <person name="Weingarten R.A."/>
            <person name="Less J."/>
            <person name="Dekker J.P."/>
            <person name="Frank K.M."/>
            <person name="Musser K.A."/>
            <person name="Mcquiston J.R."/>
            <person name="Henderson D.K."/>
            <person name="Lau A.F."/>
            <person name="Palmore T.N."/>
            <person name="Segre J.A."/>
        </authorList>
    </citation>
    <scope>NUCLEOTIDE SEQUENCE [LARGE SCALE GENOMIC DNA]</scope>
    <source>
        <strain evidence="9 11">SK-NIH.Env10_0317</strain>
    </source>
</reference>
<dbReference type="GO" id="GO:0032259">
    <property type="term" value="P:methylation"/>
    <property type="evidence" value="ECO:0007669"/>
    <property type="project" value="UniProtKB-KW"/>
</dbReference>
<dbReference type="Pfam" id="PF22722">
    <property type="entry name" value="NA-iREase1"/>
    <property type="match status" value="1"/>
</dbReference>
<name>A0A1L6JBS4_9SPHN</name>
<dbReference type="AlphaFoldDB" id="A0A1L6JBS4"/>
<dbReference type="Proteomes" id="UP000185161">
    <property type="component" value="Chromosome"/>
</dbReference>
<keyword evidence="4 8" id="KW-0808">Transferase</keyword>
<dbReference type="InterPro" id="IPR002941">
    <property type="entry name" value="DNA_methylase_N4/N6"/>
</dbReference>
<keyword evidence="10" id="KW-1185">Reference proteome</keyword>
<feature type="domain" description="DNA methylase N-4/N-6" evidence="6">
    <location>
        <begin position="22"/>
        <end position="364"/>
    </location>
</feature>
<dbReference type="KEGG" id="skr:BRX40_11435"/>
<dbReference type="GO" id="GO:0009307">
    <property type="term" value="P:DNA restriction-modification system"/>
    <property type="evidence" value="ECO:0007669"/>
    <property type="project" value="InterPro"/>
</dbReference>
<evidence type="ECO:0000256" key="3">
    <source>
        <dbReference type="ARBA" id="ARBA00022603"/>
    </source>
</evidence>
<dbReference type="PRINTS" id="PR00508">
    <property type="entry name" value="S21N4MTFRASE"/>
</dbReference>
<comment type="catalytic activity">
    <reaction evidence="5">
        <text>a 2'-deoxyadenosine in DNA + S-adenosyl-L-methionine = an N(6)-methyl-2'-deoxyadenosine in DNA + S-adenosyl-L-homocysteine + H(+)</text>
        <dbReference type="Rhea" id="RHEA:15197"/>
        <dbReference type="Rhea" id="RHEA-COMP:12418"/>
        <dbReference type="Rhea" id="RHEA-COMP:12419"/>
        <dbReference type="ChEBI" id="CHEBI:15378"/>
        <dbReference type="ChEBI" id="CHEBI:57856"/>
        <dbReference type="ChEBI" id="CHEBI:59789"/>
        <dbReference type="ChEBI" id="CHEBI:90615"/>
        <dbReference type="ChEBI" id="CHEBI:90616"/>
        <dbReference type="EC" id="2.1.1.72"/>
    </reaction>
</comment>
<dbReference type="REBASE" id="176127">
    <property type="entry name" value="M.SspABOJORF11435P"/>
</dbReference>
<dbReference type="GO" id="GO:0004519">
    <property type="term" value="F:endonuclease activity"/>
    <property type="evidence" value="ECO:0007669"/>
    <property type="project" value="InterPro"/>
</dbReference>
<evidence type="ECO:0000259" key="7">
    <source>
        <dbReference type="Pfam" id="PF22722"/>
    </source>
</evidence>
<dbReference type="Gene3D" id="3.40.50.150">
    <property type="entry name" value="Vaccinia Virus protein VP39"/>
    <property type="match status" value="1"/>
</dbReference>
<evidence type="ECO:0000259" key="6">
    <source>
        <dbReference type="Pfam" id="PF01555"/>
    </source>
</evidence>
<dbReference type="EMBL" id="QQWO01000006">
    <property type="protein sequence ID" value="RSV04216.1"/>
    <property type="molecule type" value="Genomic_DNA"/>
</dbReference>
<evidence type="ECO:0000256" key="5">
    <source>
        <dbReference type="ARBA" id="ARBA00047942"/>
    </source>
</evidence>
<evidence type="ECO:0000256" key="2">
    <source>
        <dbReference type="ARBA" id="ARBA00011900"/>
    </source>
</evidence>
<dbReference type="GeneID" id="44133176"/>
<dbReference type="PROSITE" id="PS00092">
    <property type="entry name" value="N6_MTASE"/>
    <property type="match status" value="1"/>
</dbReference>
<dbReference type="InterPro" id="IPR054557">
    <property type="entry name" value="NA-iREase1_dom"/>
</dbReference>